<dbReference type="PANTHER" id="PTHR10272:SF0">
    <property type="entry name" value="PLATELET-ACTIVATING FACTOR ACETYLHYDROLASE"/>
    <property type="match status" value="1"/>
</dbReference>
<keyword evidence="6" id="KW-1185">Reference proteome</keyword>
<protein>
    <submittedName>
        <fullName evidence="5">Uncharacterized protein</fullName>
    </submittedName>
</protein>
<dbReference type="EMBL" id="BSPC01000022">
    <property type="protein sequence ID" value="GLS19337.1"/>
    <property type="molecule type" value="Genomic_DNA"/>
</dbReference>
<feature type="chain" id="PRO_5046495865" evidence="4">
    <location>
        <begin position="25"/>
        <end position="350"/>
    </location>
</feature>
<sequence length="350" mass="38005">MSSGSRLVAGVLVTAFGVAGPAPADTPVVAVMTLPLTELCPDVPVSQGLKDVAQRLVVKAWYPSKAQEPPQVGSPYPVVLFNAAWGGSSDSHFGQIHELVTYGFVVISIDHRLDLNEYDQFLDFSSQEAFDRTKILVDGKARQFASDNIVVFSALTAAARCAASDEKATLIRSLDFNRTGILGYSFGGAVAAQTAWQDPRFKAALNLDGWLFADASTLGVVQPFLEISDDTPMPTPADLDSPNMRERLVARLNDADYRQLRANMIRHGGYYLVISGSNHESFVDVSKRSVAQQLAALLPGSGRIPEIVNAYILSFFERYVAGSQTSLIDQMPSPYKEVRLEFAQPPASSR</sequence>
<name>A0ABQ6CG55_9HYPH</name>
<keyword evidence="3" id="KW-0443">Lipid metabolism</keyword>
<dbReference type="Proteomes" id="UP001156882">
    <property type="component" value="Unassembled WGS sequence"/>
</dbReference>
<dbReference type="Pfam" id="PF03403">
    <property type="entry name" value="PAF-AH_p_II"/>
    <property type="match status" value="1"/>
</dbReference>
<dbReference type="InterPro" id="IPR029058">
    <property type="entry name" value="AB_hydrolase_fold"/>
</dbReference>
<evidence type="ECO:0000256" key="1">
    <source>
        <dbReference type="ARBA" id="ARBA00022801"/>
    </source>
</evidence>
<dbReference type="Gene3D" id="3.40.50.1820">
    <property type="entry name" value="alpha/beta hydrolase"/>
    <property type="match status" value="1"/>
</dbReference>
<keyword evidence="4" id="KW-0732">Signal</keyword>
<feature type="signal peptide" evidence="4">
    <location>
        <begin position="1"/>
        <end position="24"/>
    </location>
</feature>
<dbReference type="PANTHER" id="PTHR10272">
    <property type="entry name" value="PLATELET-ACTIVATING FACTOR ACETYLHYDROLASE"/>
    <property type="match status" value="1"/>
</dbReference>
<reference evidence="6" key="1">
    <citation type="journal article" date="2019" name="Int. J. Syst. Evol. Microbiol.">
        <title>The Global Catalogue of Microorganisms (GCM) 10K type strain sequencing project: providing services to taxonomists for standard genome sequencing and annotation.</title>
        <authorList>
            <consortium name="The Broad Institute Genomics Platform"/>
            <consortium name="The Broad Institute Genome Sequencing Center for Infectious Disease"/>
            <person name="Wu L."/>
            <person name="Ma J."/>
        </authorList>
    </citation>
    <scope>NUCLEOTIDE SEQUENCE [LARGE SCALE GENOMIC DNA]</scope>
    <source>
        <strain evidence="6">NBRC 101365</strain>
    </source>
</reference>
<evidence type="ECO:0000256" key="2">
    <source>
        <dbReference type="ARBA" id="ARBA00022963"/>
    </source>
</evidence>
<keyword evidence="2" id="KW-0442">Lipid degradation</keyword>
<comment type="caution">
    <text evidence="5">The sequence shown here is derived from an EMBL/GenBank/DDBJ whole genome shotgun (WGS) entry which is preliminary data.</text>
</comment>
<organism evidence="5 6">
    <name type="scientific">Labrys miyagiensis</name>
    <dbReference type="NCBI Taxonomy" id="346912"/>
    <lineage>
        <taxon>Bacteria</taxon>
        <taxon>Pseudomonadati</taxon>
        <taxon>Pseudomonadota</taxon>
        <taxon>Alphaproteobacteria</taxon>
        <taxon>Hyphomicrobiales</taxon>
        <taxon>Xanthobacteraceae</taxon>
        <taxon>Labrys</taxon>
    </lineage>
</organism>
<gene>
    <name evidence="5" type="ORF">GCM10007874_23540</name>
</gene>
<evidence type="ECO:0000256" key="3">
    <source>
        <dbReference type="ARBA" id="ARBA00023098"/>
    </source>
</evidence>
<dbReference type="RefSeq" id="WP_284312253.1">
    <property type="nucleotide sequence ID" value="NZ_BSPC01000022.1"/>
</dbReference>
<proteinExistence type="predicted"/>
<evidence type="ECO:0000313" key="6">
    <source>
        <dbReference type="Proteomes" id="UP001156882"/>
    </source>
</evidence>
<keyword evidence="1" id="KW-0378">Hydrolase</keyword>
<accession>A0ABQ6CG55</accession>
<dbReference type="SUPFAM" id="SSF53474">
    <property type="entry name" value="alpha/beta-Hydrolases"/>
    <property type="match status" value="1"/>
</dbReference>
<evidence type="ECO:0000256" key="4">
    <source>
        <dbReference type="SAM" id="SignalP"/>
    </source>
</evidence>
<evidence type="ECO:0000313" key="5">
    <source>
        <dbReference type="EMBL" id="GLS19337.1"/>
    </source>
</evidence>